<evidence type="ECO:0000313" key="3">
    <source>
        <dbReference type="Proteomes" id="UP000294911"/>
    </source>
</evidence>
<protein>
    <submittedName>
        <fullName evidence="2">Uncharacterized protein (TIGR03083 family)</fullName>
    </submittedName>
</protein>
<dbReference type="InterPro" id="IPR024344">
    <property type="entry name" value="MDMPI_metal-binding"/>
</dbReference>
<evidence type="ECO:0000313" key="2">
    <source>
        <dbReference type="EMBL" id="TCP52099.1"/>
    </source>
</evidence>
<dbReference type="InterPro" id="IPR017517">
    <property type="entry name" value="Maleyloyr_isom"/>
</dbReference>
<name>A0A4R2QSZ8_9PSEU</name>
<dbReference type="InterPro" id="IPR034660">
    <property type="entry name" value="DinB/YfiT-like"/>
</dbReference>
<dbReference type="Proteomes" id="UP000294911">
    <property type="component" value="Unassembled WGS sequence"/>
</dbReference>
<evidence type="ECO:0000259" key="1">
    <source>
        <dbReference type="Pfam" id="PF11716"/>
    </source>
</evidence>
<dbReference type="GO" id="GO:0046872">
    <property type="term" value="F:metal ion binding"/>
    <property type="evidence" value="ECO:0007669"/>
    <property type="project" value="InterPro"/>
</dbReference>
<comment type="caution">
    <text evidence="2">The sequence shown here is derived from an EMBL/GenBank/DDBJ whole genome shotgun (WGS) entry which is preliminary data.</text>
</comment>
<proteinExistence type="predicted"/>
<dbReference type="OrthoDB" id="5178565at2"/>
<dbReference type="EMBL" id="SLXQ01000006">
    <property type="protein sequence ID" value="TCP52099.1"/>
    <property type="molecule type" value="Genomic_DNA"/>
</dbReference>
<gene>
    <name evidence="2" type="ORF">EV191_106265</name>
</gene>
<organism evidence="2 3">
    <name type="scientific">Tamaricihabitans halophyticus</name>
    <dbReference type="NCBI Taxonomy" id="1262583"/>
    <lineage>
        <taxon>Bacteria</taxon>
        <taxon>Bacillati</taxon>
        <taxon>Actinomycetota</taxon>
        <taxon>Actinomycetes</taxon>
        <taxon>Pseudonocardiales</taxon>
        <taxon>Pseudonocardiaceae</taxon>
        <taxon>Tamaricihabitans</taxon>
    </lineage>
</organism>
<reference evidence="2 3" key="1">
    <citation type="submission" date="2019-03" db="EMBL/GenBank/DDBJ databases">
        <title>Genomic Encyclopedia of Type Strains, Phase IV (KMG-IV): sequencing the most valuable type-strain genomes for metagenomic binning, comparative biology and taxonomic classification.</title>
        <authorList>
            <person name="Goeker M."/>
        </authorList>
    </citation>
    <scope>NUCLEOTIDE SEQUENCE [LARGE SCALE GENOMIC DNA]</scope>
    <source>
        <strain evidence="2 3">DSM 45765</strain>
    </source>
</reference>
<dbReference type="Gene3D" id="1.20.120.450">
    <property type="entry name" value="dinb family like domain"/>
    <property type="match status" value="1"/>
</dbReference>
<accession>A0A4R2QSZ8</accession>
<dbReference type="NCBIfam" id="TIGR03083">
    <property type="entry name" value="maleylpyruvate isomerase family mycothiol-dependent enzyme"/>
    <property type="match status" value="1"/>
</dbReference>
<dbReference type="SUPFAM" id="SSF109854">
    <property type="entry name" value="DinB/YfiT-like putative metalloenzymes"/>
    <property type="match status" value="1"/>
</dbReference>
<feature type="domain" description="Mycothiol-dependent maleylpyruvate isomerase metal-binding" evidence="1">
    <location>
        <begin position="9"/>
        <end position="94"/>
    </location>
</feature>
<dbReference type="AlphaFoldDB" id="A0A4R2QSZ8"/>
<keyword evidence="3" id="KW-1185">Reference proteome</keyword>
<sequence length="209" mass="23017">MGIRRQLAREERADFADFLSTLRPEQWDEPTLCDSWTVRDVVAHVISYEGHGPRDVAVRFAKGGMRLSGANTIALAEYRAYSPDELLARLRRHLDPTGLTNVFGGSVALTDCCIHHQDIRRPFGMPREIPPDRLVEVLRFALLAPPIGAFVRARGLRLEATDLDFTRGNGPEVQGPAESILMAIAGRRGAVDELSGPGQPILSNRIAAK</sequence>
<dbReference type="RefSeq" id="WP_132877931.1">
    <property type="nucleotide sequence ID" value="NZ_SLXQ01000006.1"/>
</dbReference>
<dbReference type="Pfam" id="PF11716">
    <property type="entry name" value="MDMPI_N"/>
    <property type="match status" value="1"/>
</dbReference>